<dbReference type="Gene3D" id="3.40.50.300">
    <property type="entry name" value="P-loop containing nucleotide triphosphate hydrolases"/>
    <property type="match status" value="1"/>
</dbReference>
<evidence type="ECO:0000256" key="5">
    <source>
        <dbReference type="ARBA" id="ARBA00004692"/>
    </source>
</evidence>
<evidence type="ECO:0000313" key="16">
    <source>
        <dbReference type="Proteomes" id="UP001319882"/>
    </source>
</evidence>
<evidence type="ECO:0000313" key="15">
    <source>
        <dbReference type="EMBL" id="MCB8890215.1"/>
    </source>
</evidence>
<comment type="pathway">
    <text evidence="6 14">Cofactor biosynthesis; adenosylcobalamin biosynthesis; adenosylcobalamin from cob(II)yrinate a,c-diamide: step 5/7.</text>
</comment>
<dbReference type="Proteomes" id="UP001319882">
    <property type="component" value="Unassembled WGS sequence"/>
</dbReference>
<organism evidence="15 16">
    <name type="scientific">Vreelandella malpeensis</name>
    <dbReference type="NCBI Taxonomy" id="1172368"/>
    <lineage>
        <taxon>Bacteria</taxon>
        <taxon>Pseudomonadati</taxon>
        <taxon>Pseudomonadota</taxon>
        <taxon>Gammaproteobacteria</taxon>
        <taxon>Oceanospirillales</taxon>
        <taxon>Halomonadaceae</taxon>
        <taxon>Vreelandella</taxon>
    </lineage>
</organism>
<keyword evidence="10 14" id="KW-0547">Nucleotide-binding</keyword>
<dbReference type="Pfam" id="PF02283">
    <property type="entry name" value="CobU"/>
    <property type="match status" value="1"/>
</dbReference>
<dbReference type="EMBL" id="WHVL01000006">
    <property type="protein sequence ID" value="MCB8890215.1"/>
    <property type="molecule type" value="Genomic_DNA"/>
</dbReference>
<comment type="function">
    <text evidence="4 14">Catalyzes ATP-dependent phosphorylation of adenosylcobinamide and addition of GMP to adenosylcobinamide phosphate.</text>
</comment>
<comment type="catalytic activity">
    <reaction evidence="2 14">
        <text>adenosylcob(III)inamide phosphate + GTP + H(+) = adenosylcob(III)inamide-GDP + diphosphate</text>
        <dbReference type="Rhea" id="RHEA:22712"/>
        <dbReference type="ChEBI" id="CHEBI:15378"/>
        <dbReference type="ChEBI" id="CHEBI:33019"/>
        <dbReference type="ChEBI" id="CHEBI:37565"/>
        <dbReference type="ChEBI" id="CHEBI:58502"/>
        <dbReference type="ChEBI" id="CHEBI:60487"/>
        <dbReference type="EC" id="2.7.7.62"/>
    </reaction>
</comment>
<evidence type="ECO:0000256" key="14">
    <source>
        <dbReference type="PIRNR" id="PIRNR006135"/>
    </source>
</evidence>
<gene>
    <name evidence="15" type="ORF">GEV37_13940</name>
</gene>
<dbReference type="EC" id="2.7.1.156" evidence="14"/>
<name>A0ABS8DVG3_9GAMM</name>
<keyword evidence="13 14" id="KW-0342">GTP-binding</keyword>
<dbReference type="GO" id="GO:0016779">
    <property type="term" value="F:nucleotidyltransferase activity"/>
    <property type="evidence" value="ECO:0007669"/>
    <property type="project" value="UniProtKB-KW"/>
</dbReference>
<evidence type="ECO:0000256" key="11">
    <source>
        <dbReference type="ARBA" id="ARBA00022777"/>
    </source>
</evidence>
<evidence type="ECO:0000256" key="13">
    <source>
        <dbReference type="ARBA" id="ARBA00023134"/>
    </source>
</evidence>
<sequence>MIVFVGGGARSGKSRLAESLTLEAAPGRCYYMATASHSDDEMRERIERHQARRDERWVTLEAPLDFEEALATIPRNKAVLLDCLTLWASQLLFAAELSEDEGVARLEKLLREARRRGLSLVVVSNDLNEALLPDDPVVWRFVAFLQRLHRVLAREADSVIEVVAGHGIEWKPRGASKQEAP</sequence>
<evidence type="ECO:0000256" key="12">
    <source>
        <dbReference type="ARBA" id="ARBA00022840"/>
    </source>
</evidence>
<evidence type="ECO:0000256" key="1">
    <source>
        <dbReference type="ARBA" id="ARBA00000312"/>
    </source>
</evidence>
<keyword evidence="12 14" id="KW-0067">ATP-binding</keyword>
<comment type="pathway">
    <text evidence="5 14">Cofactor biosynthesis; adenosylcobalamin biosynthesis; adenosylcobalamin from cob(II)yrinate a,c-diamide: step 6/7.</text>
</comment>
<dbReference type="InterPro" id="IPR003203">
    <property type="entry name" value="CobU/CobP"/>
</dbReference>
<keyword evidence="9 14" id="KW-0808">Transferase</keyword>
<dbReference type="RefSeq" id="WP_227390884.1">
    <property type="nucleotide sequence ID" value="NZ_JBHSCJ010000008.1"/>
</dbReference>
<evidence type="ECO:0000256" key="2">
    <source>
        <dbReference type="ARBA" id="ARBA00000711"/>
    </source>
</evidence>
<dbReference type="PIRSF" id="PIRSF006135">
    <property type="entry name" value="CobU"/>
    <property type="match status" value="1"/>
</dbReference>
<keyword evidence="15" id="KW-0548">Nucleotidyltransferase</keyword>
<dbReference type="GO" id="GO:0016301">
    <property type="term" value="F:kinase activity"/>
    <property type="evidence" value="ECO:0007669"/>
    <property type="project" value="UniProtKB-KW"/>
</dbReference>
<comment type="caution">
    <text evidence="15">The sequence shown here is derived from an EMBL/GenBank/DDBJ whole genome shotgun (WGS) entry which is preliminary data.</text>
</comment>
<dbReference type="InterPro" id="IPR027417">
    <property type="entry name" value="P-loop_NTPase"/>
</dbReference>
<proteinExistence type="inferred from homology"/>
<comment type="similarity">
    <text evidence="7 14">Belongs to the CobU/CobP family.</text>
</comment>
<accession>A0ABS8DVG3</accession>
<dbReference type="PANTHER" id="PTHR34848:SF1">
    <property type="entry name" value="BIFUNCTIONAL ADENOSYLCOBALAMIN BIOSYNTHESIS PROTEIN COBU"/>
    <property type="match status" value="1"/>
</dbReference>
<comment type="catalytic activity">
    <reaction evidence="1 14">
        <text>adenosylcob(III)inamide + ATP = adenosylcob(III)inamide phosphate + ADP + H(+)</text>
        <dbReference type="Rhea" id="RHEA:15769"/>
        <dbReference type="ChEBI" id="CHEBI:2480"/>
        <dbReference type="ChEBI" id="CHEBI:15378"/>
        <dbReference type="ChEBI" id="CHEBI:30616"/>
        <dbReference type="ChEBI" id="CHEBI:58502"/>
        <dbReference type="ChEBI" id="CHEBI:456216"/>
        <dbReference type="EC" id="2.7.1.156"/>
    </reaction>
</comment>
<keyword evidence="8 14" id="KW-0169">Cobalamin biosynthesis</keyword>
<evidence type="ECO:0000256" key="6">
    <source>
        <dbReference type="ARBA" id="ARBA00005159"/>
    </source>
</evidence>
<protein>
    <recommendedName>
        <fullName evidence="14">Bifunctional adenosylcobalamin biosynthesis protein</fullName>
        <ecNumber evidence="14">2.7.1.156</ecNumber>
        <ecNumber evidence="14">2.7.7.62</ecNumber>
    </recommendedName>
</protein>
<reference evidence="15 16" key="1">
    <citation type="journal article" date="2021" name="Sci. Rep.">
        <title>Genome analysis of a halophilic bacterium Halomonas malpeensis YU-PRIM-29(T) reveals its exopolysaccharide and pigment producing capabilities.</title>
        <authorList>
            <person name="Athmika"/>
            <person name="Ghate S.D."/>
            <person name="Arun A.B."/>
            <person name="Rao S.S."/>
            <person name="Kumar S.T.A."/>
            <person name="Kandiyil M.K."/>
            <person name="Saptami K."/>
            <person name="Rekha P.D."/>
        </authorList>
    </citation>
    <scope>NUCLEOTIDE SEQUENCE [LARGE SCALE GENOMIC DNA]</scope>
    <source>
        <strain evidence="16">prim 29</strain>
    </source>
</reference>
<dbReference type="SUPFAM" id="SSF52540">
    <property type="entry name" value="P-loop containing nucleoside triphosphate hydrolases"/>
    <property type="match status" value="1"/>
</dbReference>
<keyword evidence="11 14" id="KW-0418">Kinase</keyword>
<evidence type="ECO:0000256" key="8">
    <source>
        <dbReference type="ARBA" id="ARBA00022573"/>
    </source>
</evidence>
<dbReference type="PANTHER" id="PTHR34848">
    <property type="match status" value="1"/>
</dbReference>
<comment type="catalytic activity">
    <reaction evidence="3">
        <text>adenosylcob(III)inamide + GTP = adenosylcob(III)inamide phosphate + GDP + H(+)</text>
        <dbReference type="Rhea" id="RHEA:15765"/>
        <dbReference type="ChEBI" id="CHEBI:2480"/>
        <dbReference type="ChEBI" id="CHEBI:15378"/>
        <dbReference type="ChEBI" id="CHEBI:37565"/>
        <dbReference type="ChEBI" id="CHEBI:58189"/>
        <dbReference type="ChEBI" id="CHEBI:58502"/>
        <dbReference type="EC" id="2.7.1.156"/>
    </reaction>
</comment>
<keyword evidence="16" id="KW-1185">Reference proteome</keyword>
<evidence type="ECO:0000256" key="4">
    <source>
        <dbReference type="ARBA" id="ARBA00003889"/>
    </source>
</evidence>
<dbReference type="CDD" id="cd00544">
    <property type="entry name" value="CobU"/>
    <property type="match status" value="1"/>
</dbReference>
<evidence type="ECO:0000256" key="7">
    <source>
        <dbReference type="ARBA" id="ARBA00007490"/>
    </source>
</evidence>
<evidence type="ECO:0000256" key="9">
    <source>
        <dbReference type="ARBA" id="ARBA00022679"/>
    </source>
</evidence>
<evidence type="ECO:0000256" key="10">
    <source>
        <dbReference type="ARBA" id="ARBA00022741"/>
    </source>
</evidence>
<dbReference type="EC" id="2.7.7.62" evidence="14"/>
<evidence type="ECO:0000256" key="3">
    <source>
        <dbReference type="ARBA" id="ARBA00001522"/>
    </source>
</evidence>